<dbReference type="GO" id="GO:0016316">
    <property type="term" value="F:phosphatidylinositol-3,4-bisphosphate 4-phosphatase activity"/>
    <property type="evidence" value="ECO:0007669"/>
    <property type="project" value="UniProtKB-EC"/>
</dbReference>
<dbReference type="InterPro" id="IPR011993">
    <property type="entry name" value="PH-like_dom_sf"/>
</dbReference>
<feature type="compositionally biased region" description="Low complexity" evidence="6">
    <location>
        <begin position="558"/>
        <end position="567"/>
    </location>
</feature>
<dbReference type="InterPro" id="IPR001849">
    <property type="entry name" value="PH_domain"/>
</dbReference>
<evidence type="ECO:0000256" key="5">
    <source>
        <dbReference type="ARBA" id="ARBA00023098"/>
    </source>
</evidence>
<feature type="domain" description="C2" evidence="8">
    <location>
        <begin position="188"/>
        <end position="320"/>
    </location>
</feature>
<dbReference type="PROSITE" id="PS50004">
    <property type="entry name" value="C2"/>
    <property type="match status" value="1"/>
</dbReference>
<evidence type="ECO:0000259" key="8">
    <source>
        <dbReference type="PROSITE" id="PS50004"/>
    </source>
</evidence>
<feature type="domain" description="PH" evidence="7">
    <location>
        <begin position="68"/>
        <end position="168"/>
    </location>
</feature>
<comment type="similarity">
    <text evidence="2">Belongs to the inositol 3,4-bisphosphate 4-phosphatase family.</text>
</comment>
<name>A0ABD0Z5F1_9HEMI</name>
<accession>A0ABD0Z5F1</accession>
<dbReference type="InterPro" id="IPR039034">
    <property type="entry name" value="INPP4"/>
</dbReference>
<dbReference type="InterPro" id="IPR035892">
    <property type="entry name" value="C2_domain_sf"/>
</dbReference>
<evidence type="ECO:0000256" key="3">
    <source>
        <dbReference type="ARBA" id="ARBA00013037"/>
    </source>
</evidence>
<dbReference type="InterPro" id="IPR000008">
    <property type="entry name" value="C2_dom"/>
</dbReference>
<reference evidence="9 10" key="1">
    <citation type="submission" date="2024-07" db="EMBL/GenBank/DDBJ databases">
        <title>Chromosome-level genome assembly of the water stick insect Ranatra chinensis (Heteroptera: Nepidae).</title>
        <authorList>
            <person name="Liu X."/>
        </authorList>
    </citation>
    <scope>NUCLEOTIDE SEQUENCE [LARGE SCALE GENOMIC DNA]</scope>
    <source>
        <strain evidence="9">Cailab_2021Rc</strain>
        <tissue evidence="9">Muscle</tissue>
    </source>
</reference>
<sequence length="1312" mass="146554">MRFNKLELLTLATQPSQKFDKEGTDSKRGKSSGGASLRTLNCYGAAIKGIAQYREKQQAFIDINTNAVVAKKGFKLWKNITPVSVNLERWCRLRGNLLFYFKSRDQWSEPTGVIVLEQFTIRLDDPVNPGEMPFGFTLVFDGGMGQHIGTSSSEERDSWLSAIQSASYSAMRDKLHQLQEKLETKRGHDPDLDVSMWRIRRNTSVDPNELPICEVSLSCDNLLCDGHGRPPNPVIIVHVFLPSDAVWLKYANTEVVQRSSNPSFLSTVCFRSSDGLGLDSRIRFSAFDVRETISQTATPIGSTCVALSSLQDSERIRIPLKGNCGMTVGFLSLSIWSLEREENNPSTESTPIRSISIHDTIYCHRRSQSLPPRFGWKLKLPQQGSFKQLFGNTIVQTYRFHSGLGGDISVREVMAESKLCFQFPQQLLTLWINEEKELLQEVAGMGELVEPWHALQVELLDRHLQLLHLYSQAKENLQAHKGGYFKPSSRKHDRSLEFAPVNLHLQRIWVQNETLKKCGFYDIVTVGAFTAHSHRSKNGGLIKLLQQLKESPMKNRSESSSNRNTRGSSGGTLVVNKISMAHDAIQAIKQIRKEVVDSMRTLMRLAKEKKTTGMIPICDDMIAKTRTLLSLWDPGLVEEALSFVEEHKVSCVIGEEENSGGVGGAPGGGGSGPVVMSPFRRIAQQLQLDQLMAELPIPAQQLVGGSSAATTPTGATILDDLVTPDSPRCLHTFWQVQSQRRNSDEDESQFVIFPDAEEDEKKTRGTENDETSEQSEEEDPKIVSLTNGHSAESEIGKKFLDTHAMCSSPSANYYKPTEEPEPWDLTQLNIEASVMCLVSKVKFLCGRCTSPAVRLRNSQRLVGRSQSFRSEFYNTGSRDQPREAVTLQPGGSLSLAREATLSKVGITGDERINQAVESATAVRNKFTEGLELSSMSDWTNELRPSMRKLRQAMDGLLKTARLTHSVFRLQEDRRAAQRACNVRYRRHVCFSHALTSLVTALMAKLWCQRLDPMFLQIMKAFGPLVCFEGLLSYHGDEIDMWGDMVVAIEDLKTVTFTISSTPAPSTINDPKRCMPRVLGPRSSLTVVLPVPDSVYSVLAASHPHHTSANASSSGSNAICFHITPVFFNMGINEMATLAESLNATRPQEQSNVDNYLRLHEYYHRFRKLGLQPDLSETPQGMVGIKPQVTLSNLMEKLKAEVYTSKSKNVRILQLAGHICRKMKGLRFTSCKSAKDRTGMSVTLEQVNILSAEYDLADHEFQKAMDCMRSEGCRRENTSKNTGVRKYAFNSLQLLTLPKQYRPPAGTYGSAQT</sequence>
<keyword evidence="10" id="KW-1185">Reference proteome</keyword>
<evidence type="ECO:0000256" key="6">
    <source>
        <dbReference type="SAM" id="MobiDB-lite"/>
    </source>
</evidence>
<dbReference type="SMART" id="SM00233">
    <property type="entry name" value="PH"/>
    <property type="match status" value="1"/>
</dbReference>
<evidence type="ECO:0000259" key="7">
    <source>
        <dbReference type="PROSITE" id="PS50003"/>
    </source>
</evidence>
<evidence type="ECO:0000256" key="2">
    <source>
        <dbReference type="ARBA" id="ARBA00006306"/>
    </source>
</evidence>
<comment type="pathway">
    <text evidence="1">Signal transduction; phosphatidylinositol signaling pathway.</text>
</comment>
<evidence type="ECO:0000313" key="10">
    <source>
        <dbReference type="Proteomes" id="UP001558652"/>
    </source>
</evidence>
<feature type="region of interest" description="Disordered" evidence="6">
    <location>
        <begin position="738"/>
        <end position="788"/>
    </location>
</feature>
<dbReference type="PANTHER" id="PTHR12187:SF11">
    <property type="entry name" value="PHOSPHATIDYLINOSITOL-3,4-BISPHOSPHATE 4-PHOSPHATASE"/>
    <property type="match status" value="1"/>
</dbReference>
<organism evidence="9 10">
    <name type="scientific">Ranatra chinensis</name>
    <dbReference type="NCBI Taxonomy" id="642074"/>
    <lineage>
        <taxon>Eukaryota</taxon>
        <taxon>Metazoa</taxon>
        <taxon>Ecdysozoa</taxon>
        <taxon>Arthropoda</taxon>
        <taxon>Hexapoda</taxon>
        <taxon>Insecta</taxon>
        <taxon>Pterygota</taxon>
        <taxon>Neoptera</taxon>
        <taxon>Paraneoptera</taxon>
        <taxon>Hemiptera</taxon>
        <taxon>Heteroptera</taxon>
        <taxon>Panheteroptera</taxon>
        <taxon>Nepomorpha</taxon>
        <taxon>Nepidae</taxon>
        <taxon>Ranatrinae</taxon>
        <taxon>Ranatra</taxon>
    </lineage>
</organism>
<dbReference type="Proteomes" id="UP001558652">
    <property type="component" value="Unassembled WGS sequence"/>
</dbReference>
<dbReference type="EMBL" id="JBFDAA010000007">
    <property type="protein sequence ID" value="KAL1130604.1"/>
    <property type="molecule type" value="Genomic_DNA"/>
</dbReference>
<feature type="region of interest" description="Disordered" evidence="6">
    <location>
        <begin position="551"/>
        <end position="571"/>
    </location>
</feature>
<gene>
    <name evidence="9" type="ORF">AAG570_011850</name>
</gene>
<proteinExistence type="inferred from homology"/>
<dbReference type="PROSITE" id="PS50003">
    <property type="entry name" value="PH_DOMAIN"/>
    <property type="match status" value="1"/>
</dbReference>
<evidence type="ECO:0000256" key="1">
    <source>
        <dbReference type="ARBA" id="ARBA00004847"/>
    </source>
</evidence>
<keyword evidence="5" id="KW-0443">Lipid metabolism</keyword>
<evidence type="ECO:0000313" key="9">
    <source>
        <dbReference type="EMBL" id="KAL1130604.1"/>
    </source>
</evidence>
<comment type="caution">
    <text evidence="9">The sequence shown here is derived from an EMBL/GenBank/DDBJ whole genome shotgun (WGS) entry which is preliminary data.</text>
</comment>
<dbReference type="PANTHER" id="PTHR12187">
    <property type="entry name" value="AGAP000124-PA"/>
    <property type="match status" value="1"/>
</dbReference>
<evidence type="ECO:0000256" key="4">
    <source>
        <dbReference type="ARBA" id="ARBA00022801"/>
    </source>
</evidence>
<dbReference type="EC" id="3.1.3.66" evidence="3"/>
<dbReference type="Pfam" id="PF00169">
    <property type="entry name" value="PH"/>
    <property type="match status" value="1"/>
</dbReference>
<protein>
    <recommendedName>
        <fullName evidence="3">phosphatidylinositol-3,4-bisphosphate 4-phosphatase</fullName>
        <ecNumber evidence="3">3.1.3.66</ecNumber>
    </recommendedName>
</protein>
<dbReference type="SUPFAM" id="SSF49562">
    <property type="entry name" value="C2 domain (Calcium/lipid-binding domain, CaLB)"/>
    <property type="match status" value="1"/>
</dbReference>
<dbReference type="SUPFAM" id="SSF50729">
    <property type="entry name" value="PH domain-like"/>
    <property type="match status" value="1"/>
</dbReference>
<dbReference type="Gene3D" id="2.30.29.30">
    <property type="entry name" value="Pleckstrin-homology domain (PH domain)/Phosphotyrosine-binding domain (PTB)"/>
    <property type="match status" value="1"/>
</dbReference>
<keyword evidence="4" id="KW-0378">Hydrolase</keyword>
<feature type="compositionally biased region" description="Acidic residues" evidence="6">
    <location>
        <begin position="768"/>
        <end position="779"/>
    </location>
</feature>